<keyword evidence="1" id="KW-1133">Transmembrane helix</keyword>
<keyword evidence="3" id="KW-1185">Reference proteome</keyword>
<gene>
    <name evidence="2" type="ORF">SEPMUDRAFT_151380</name>
</gene>
<dbReference type="GeneID" id="27903914"/>
<feature type="transmembrane region" description="Helical" evidence="1">
    <location>
        <begin position="38"/>
        <end position="63"/>
    </location>
</feature>
<sequence length="189" mass="21848">MNEAFHGTAMILDFDLCERAMIHGRETNCWEAFIRTTIVALIFLPHSYLLFCYSVLFCTVFWWRWWQYQWGECHEKQQAKSAISYSVCVSYHDKNQLWDEGRKTGGNLAIVDNLTERRFCGCGHCLLFIFYSTHGVERKDTVVGSRCWCSGAYKDGAGIAGLARLHIVPYTQLLLPCMRLDTNTRTLPI</sequence>
<dbReference type="EMBL" id="KB456269">
    <property type="protein sequence ID" value="EMF09303.1"/>
    <property type="molecule type" value="Genomic_DNA"/>
</dbReference>
<dbReference type="HOGENOM" id="CLU_1437757_0_0_1"/>
<evidence type="ECO:0000313" key="3">
    <source>
        <dbReference type="Proteomes" id="UP000016931"/>
    </source>
</evidence>
<protein>
    <submittedName>
        <fullName evidence="2">Uncharacterized protein</fullName>
    </submittedName>
</protein>
<evidence type="ECO:0000256" key="1">
    <source>
        <dbReference type="SAM" id="Phobius"/>
    </source>
</evidence>
<dbReference type="AlphaFoldDB" id="N1QFM8"/>
<keyword evidence="1" id="KW-0812">Transmembrane</keyword>
<name>N1QFM8_SPHMS</name>
<dbReference type="RefSeq" id="XP_016757424.1">
    <property type="nucleotide sequence ID" value="XM_016906777.1"/>
</dbReference>
<evidence type="ECO:0000313" key="2">
    <source>
        <dbReference type="EMBL" id="EMF09303.1"/>
    </source>
</evidence>
<proteinExistence type="predicted"/>
<organism evidence="2 3">
    <name type="scientific">Sphaerulina musiva (strain SO2202)</name>
    <name type="common">Poplar stem canker fungus</name>
    <name type="synonym">Septoria musiva</name>
    <dbReference type="NCBI Taxonomy" id="692275"/>
    <lineage>
        <taxon>Eukaryota</taxon>
        <taxon>Fungi</taxon>
        <taxon>Dikarya</taxon>
        <taxon>Ascomycota</taxon>
        <taxon>Pezizomycotina</taxon>
        <taxon>Dothideomycetes</taxon>
        <taxon>Dothideomycetidae</taxon>
        <taxon>Mycosphaerellales</taxon>
        <taxon>Mycosphaerellaceae</taxon>
        <taxon>Sphaerulina</taxon>
    </lineage>
</organism>
<reference evidence="2 3" key="1">
    <citation type="journal article" date="2012" name="PLoS Pathog.">
        <title>Diverse lifestyles and strategies of plant pathogenesis encoded in the genomes of eighteen Dothideomycetes fungi.</title>
        <authorList>
            <person name="Ohm R.A."/>
            <person name="Feau N."/>
            <person name="Henrissat B."/>
            <person name="Schoch C.L."/>
            <person name="Horwitz B.A."/>
            <person name="Barry K.W."/>
            <person name="Condon B.J."/>
            <person name="Copeland A.C."/>
            <person name="Dhillon B."/>
            <person name="Glaser F."/>
            <person name="Hesse C.N."/>
            <person name="Kosti I."/>
            <person name="LaButti K."/>
            <person name="Lindquist E.A."/>
            <person name="Lucas S."/>
            <person name="Salamov A.A."/>
            <person name="Bradshaw R.E."/>
            <person name="Ciuffetti L."/>
            <person name="Hamelin R.C."/>
            <person name="Kema G.H.J."/>
            <person name="Lawrence C."/>
            <person name="Scott J.A."/>
            <person name="Spatafora J.W."/>
            <person name="Turgeon B.G."/>
            <person name="de Wit P.J.G.M."/>
            <person name="Zhong S."/>
            <person name="Goodwin S.B."/>
            <person name="Grigoriev I.V."/>
        </authorList>
    </citation>
    <scope>NUCLEOTIDE SEQUENCE [LARGE SCALE GENOMIC DNA]</scope>
    <source>
        <strain evidence="2 3">SO2202</strain>
    </source>
</reference>
<feature type="non-terminal residue" evidence="2">
    <location>
        <position position="189"/>
    </location>
</feature>
<accession>N1QFM8</accession>
<dbReference type="Proteomes" id="UP000016931">
    <property type="component" value="Unassembled WGS sequence"/>
</dbReference>
<keyword evidence="1" id="KW-0472">Membrane</keyword>